<evidence type="ECO:0000259" key="5">
    <source>
        <dbReference type="Pfam" id="PF00009"/>
    </source>
</evidence>
<feature type="domain" description="Tr-type G" evidence="5">
    <location>
        <begin position="525"/>
        <end position="661"/>
    </location>
</feature>
<evidence type="ECO:0000256" key="4">
    <source>
        <dbReference type="SAM" id="MobiDB-lite"/>
    </source>
</evidence>
<reference evidence="6 7" key="1">
    <citation type="submission" date="2017-09" db="EMBL/GenBank/DDBJ databases">
        <title>Genome sequencing of Besnoitia besnoiti strain Bb-Ger1.</title>
        <authorList>
            <person name="Schares G."/>
            <person name="Venepally P."/>
            <person name="Lorenzi H.A."/>
        </authorList>
    </citation>
    <scope>NUCLEOTIDE SEQUENCE [LARGE SCALE GENOMIC DNA]</scope>
    <source>
        <strain evidence="6 7">Bb-Ger1</strain>
    </source>
</reference>
<keyword evidence="7" id="KW-1185">Reference proteome</keyword>
<feature type="compositionally biased region" description="Low complexity" evidence="4">
    <location>
        <begin position="495"/>
        <end position="510"/>
    </location>
</feature>
<evidence type="ECO:0000256" key="1">
    <source>
        <dbReference type="ARBA" id="ARBA00007249"/>
    </source>
</evidence>
<evidence type="ECO:0000313" key="7">
    <source>
        <dbReference type="Proteomes" id="UP000224006"/>
    </source>
</evidence>
<keyword evidence="3" id="KW-0342">GTP-binding</keyword>
<dbReference type="GO" id="GO:0003924">
    <property type="term" value="F:GTPase activity"/>
    <property type="evidence" value="ECO:0007669"/>
    <property type="project" value="InterPro"/>
</dbReference>
<dbReference type="RefSeq" id="XP_029220190.1">
    <property type="nucleotide sequence ID" value="XM_029362824.1"/>
</dbReference>
<dbReference type="InterPro" id="IPR000795">
    <property type="entry name" value="T_Tr_GTP-bd_dom"/>
</dbReference>
<dbReference type="AlphaFoldDB" id="A0A2A9MIV0"/>
<dbReference type="GO" id="GO:0003746">
    <property type="term" value="F:translation elongation factor activity"/>
    <property type="evidence" value="ECO:0007669"/>
    <property type="project" value="UniProtKB-KW"/>
</dbReference>
<feature type="compositionally biased region" description="Low complexity" evidence="4">
    <location>
        <begin position="50"/>
        <end position="67"/>
    </location>
</feature>
<comment type="similarity">
    <text evidence="1">Belongs to the TRAFAC class translation factor GTPase superfamily. Classic translation factor GTPase family. EF-Tu/EF-1A subfamily.</text>
</comment>
<feature type="compositionally biased region" description="Low complexity" evidence="4">
    <location>
        <begin position="443"/>
        <end position="456"/>
    </location>
</feature>
<dbReference type="InterPro" id="IPR050055">
    <property type="entry name" value="EF-Tu_GTPase"/>
</dbReference>
<dbReference type="Gene3D" id="3.40.50.300">
    <property type="entry name" value="P-loop containing nucleotide triphosphate hydrolases"/>
    <property type="match status" value="2"/>
</dbReference>
<accession>A0A2A9MIV0</accession>
<evidence type="ECO:0000313" key="6">
    <source>
        <dbReference type="EMBL" id="PFH36181.1"/>
    </source>
</evidence>
<evidence type="ECO:0000256" key="2">
    <source>
        <dbReference type="ARBA" id="ARBA00022741"/>
    </source>
</evidence>
<dbReference type="SUPFAM" id="SSF52540">
    <property type="entry name" value="P-loop containing nucleoside triphosphate hydrolases"/>
    <property type="match status" value="1"/>
</dbReference>
<feature type="compositionally biased region" description="Low complexity" evidence="4">
    <location>
        <begin position="173"/>
        <end position="189"/>
    </location>
</feature>
<feature type="compositionally biased region" description="Basic residues" evidence="4">
    <location>
        <begin position="199"/>
        <end position="210"/>
    </location>
</feature>
<gene>
    <name evidence="6" type="ORF">BESB_043730</name>
</gene>
<dbReference type="Proteomes" id="UP000224006">
    <property type="component" value="Chromosome III"/>
</dbReference>
<dbReference type="CDD" id="cd03708">
    <property type="entry name" value="GTPBP_III"/>
    <property type="match status" value="1"/>
</dbReference>
<dbReference type="KEGG" id="bbes:BESB_043730"/>
<name>A0A2A9MIV0_BESBE</name>
<feature type="region of interest" description="Disordered" evidence="4">
    <location>
        <begin position="361"/>
        <end position="511"/>
    </location>
</feature>
<dbReference type="Pfam" id="PF00009">
    <property type="entry name" value="GTP_EFTU"/>
    <property type="match status" value="1"/>
</dbReference>
<dbReference type="EMBL" id="NWUJ01000003">
    <property type="protein sequence ID" value="PFH36181.1"/>
    <property type="molecule type" value="Genomic_DNA"/>
</dbReference>
<keyword evidence="6" id="KW-0648">Protein biosynthesis</keyword>
<feature type="compositionally biased region" description="Low complexity" evidence="4">
    <location>
        <begin position="99"/>
        <end position="118"/>
    </location>
</feature>
<feature type="compositionally biased region" description="Low complexity" evidence="4">
    <location>
        <begin position="213"/>
        <end position="226"/>
    </location>
</feature>
<dbReference type="PANTHER" id="PTHR43721:SF9">
    <property type="entry name" value="GTP-BINDING PROTEIN 1"/>
    <property type="match status" value="1"/>
</dbReference>
<dbReference type="GO" id="GO:0005525">
    <property type="term" value="F:GTP binding"/>
    <property type="evidence" value="ECO:0007669"/>
    <property type="project" value="UniProtKB-KW"/>
</dbReference>
<dbReference type="SUPFAM" id="SSF50447">
    <property type="entry name" value="Translation proteins"/>
    <property type="match status" value="1"/>
</dbReference>
<dbReference type="OrthoDB" id="1727108at2759"/>
<feature type="compositionally biased region" description="Gly residues" evidence="4">
    <location>
        <begin position="1"/>
        <end position="11"/>
    </location>
</feature>
<keyword evidence="6" id="KW-0251">Elongation factor</keyword>
<sequence length="875" mass="90699">MVADGLGGGGPCLLYDSSLEPRVSPAVRTTPPSLTVTPIPASAMETRPHAASPPCSRPSASACLSARTNSSCRAGPPPPAWSRQQQRDDEPVAARHPAPLLLPSSTSSDFSRSGLSSPPSRPSSDPRPPGTAPEDCTLPPALAGTLDPAACAPPGAVPGQKGAGARGVCAAKSGAAGPGALHAASASSAPVRAGGGKAGRGRGRGGKKKPCYAPSSSLSSSPSFASSSSSLTLSAQSLSSLSQIAVSSRASRVLDASEQGLEDGAKERRDGEEGQAGATKAPSQPHSAVPACQDVKIAVVGNVDSGKTTLVGVLASHCLDDGRGLVRSRVFNFPHEASSGRTSSISTEILGFTHDGRQVIPCTTAPRPLSGSPQLSALRLGTPLTPARPPSAPGALHGSGASRPLSAGDSGSAPSSLGSHSREPEGRQAAGGSVAADSGEQNAEASHAAASEPATAGVAPERAGPGDPPGACGEPARPAMGARGRRDKQLEQKASDVAAPSSTSAPSSVALTGAPRNTAWRSVVEAASKVVTFMDLCGHERYLKTTVFGLVASFPDYAMVVVAGNHGVQRMTKEHLGIALALRLPFFVVVTKLDGTPELVFKRTLEQVCKILKHQVVHKIPIIVKKEEAVEAVAHSVASGRVCPVFCVSSVTGEGLDLLRSFLGRLPNRVDLCGLYGEFEDPCEYVIDGVYSVTGVGLVVSGTVRSGTVTQNQHLCLGPDKTGAFRNVVVRSIHYKRTPVTCAARGQAVSMCIRATSKKEQLKRAAFRKGMVLLEPSLPLRACWEFLASVVLLHHNTTIQRGYQCVIHIGNVRQAARVLEIFAEDGTQKKDVLRTGDKGFMKFRFVQYAEYLTERTPLLFREGRTRGLGTVCEVC</sequence>
<dbReference type="GeneID" id="40309303"/>
<proteinExistence type="inferred from homology"/>
<comment type="caution">
    <text evidence="6">The sequence shown here is derived from an EMBL/GenBank/DDBJ whole genome shotgun (WGS) entry which is preliminary data.</text>
</comment>
<feature type="compositionally biased region" description="Pro residues" evidence="4">
    <location>
        <begin position="119"/>
        <end position="131"/>
    </location>
</feature>
<feature type="region of interest" description="Disordered" evidence="4">
    <location>
        <begin position="252"/>
        <end position="289"/>
    </location>
</feature>
<dbReference type="CDD" id="cd03694">
    <property type="entry name" value="GTPBP_II"/>
    <property type="match status" value="1"/>
</dbReference>
<dbReference type="InterPro" id="IPR009001">
    <property type="entry name" value="Transl_elong_EF1A/Init_IF2_C"/>
</dbReference>
<feature type="compositionally biased region" description="Basic and acidic residues" evidence="4">
    <location>
        <begin position="263"/>
        <end position="272"/>
    </location>
</feature>
<dbReference type="VEuPathDB" id="ToxoDB:BESB_043730"/>
<feature type="region of interest" description="Disordered" evidence="4">
    <location>
        <begin position="1"/>
        <end position="226"/>
    </location>
</feature>
<dbReference type="Gene3D" id="2.40.30.10">
    <property type="entry name" value="Translation factors"/>
    <property type="match status" value="2"/>
</dbReference>
<protein>
    <submittedName>
        <fullName evidence="6">Elongation factor Tu GTP binding domain-containing protein</fullName>
    </submittedName>
</protein>
<evidence type="ECO:0000256" key="3">
    <source>
        <dbReference type="ARBA" id="ARBA00023134"/>
    </source>
</evidence>
<dbReference type="InterPro" id="IPR027417">
    <property type="entry name" value="P-loop_NTPase"/>
</dbReference>
<dbReference type="SUPFAM" id="SSF50465">
    <property type="entry name" value="EF-Tu/eEF-1alpha/eIF2-gamma C-terminal domain"/>
    <property type="match status" value="1"/>
</dbReference>
<keyword evidence="2" id="KW-0547">Nucleotide-binding</keyword>
<dbReference type="PANTHER" id="PTHR43721">
    <property type="entry name" value="ELONGATION FACTOR TU-RELATED"/>
    <property type="match status" value="1"/>
</dbReference>
<feature type="compositionally biased region" description="Low complexity" evidence="4">
    <location>
        <begin position="404"/>
        <end position="419"/>
    </location>
</feature>
<dbReference type="InterPro" id="IPR009000">
    <property type="entry name" value="Transl_B-barrel_sf"/>
</dbReference>
<organism evidence="6 7">
    <name type="scientific">Besnoitia besnoiti</name>
    <name type="common">Apicomplexan protozoan</name>
    <dbReference type="NCBI Taxonomy" id="94643"/>
    <lineage>
        <taxon>Eukaryota</taxon>
        <taxon>Sar</taxon>
        <taxon>Alveolata</taxon>
        <taxon>Apicomplexa</taxon>
        <taxon>Conoidasida</taxon>
        <taxon>Coccidia</taxon>
        <taxon>Eucoccidiorida</taxon>
        <taxon>Eimeriorina</taxon>
        <taxon>Sarcocystidae</taxon>
        <taxon>Besnoitia</taxon>
    </lineage>
</organism>
<feature type="compositionally biased region" description="Low complexity" evidence="4">
    <location>
        <begin position="148"/>
        <end position="159"/>
    </location>
</feature>